<organism evidence="1 2">
    <name type="scientific">Russula earlei</name>
    <dbReference type="NCBI Taxonomy" id="71964"/>
    <lineage>
        <taxon>Eukaryota</taxon>
        <taxon>Fungi</taxon>
        <taxon>Dikarya</taxon>
        <taxon>Basidiomycota</taxon>
        <taxon>Agaricomycotina</taxon>
        <taxon>Agaricomycetes</taxon>
        <taxon>Russulales</taxon>
        <taxon>Russulaceae</taxon>
        <taxon>Russula</taxon>
    </lineage>
</organism>
<comment type="caution">
    <text evidence="1">The sequence shown here is derived from an EMBL/GenBank/DDBJ whole genome shotgun (WGS) entry which is preliminary data.</text>
</comment>
<dbReference type="Proteomes" id="UP001207468">
    <property type="component" value="Unassembled WGS sequence"/>
</dbReference>
<proteinExistence type="predicted"/>
<dbReference type="EMBL" id="JAGFNK010000096">
    <property type="protein sequence ID" value="KAI9508279.1"/>
    <property type="molecule type" value="Genomic_DNA"/>
</dbReference>
<evidence type="ECO:0000313" key="2">
    <source>
        <dbReference type="Proteomes" id="UP001207468"/>
    </source>
</evidence>
<protein>
    <submittedName>
        <fullName evidence="1">N-myristoyl transferase</fullName>
    </submittedName>
</protein>
<accession>A0ACC0U987</accession>
<evidence type="ECO:0000313" key="1">
    <source>
        <dbReference type="EMBL" id="KAI9508279.1"/>
    </source>
</evidence>
<gene>
    <name evidence="1" type="ORF">F5148DRAFT_1013791</name>
</gene>
<keyword evidence="1" id="KW-0808">Transferase</keyword>
<sequence length="568" mass="64045">MATKGKASQDTESPATQPTPEAEPGAGDESGSDSDAQAEEVPAAAPSESGPSRPSSKKRKKRSKVARALSALKGDSVPQAVVDQVVAKVKEEHGESSAAADEETVREVLRQLKLKDVAEGKAGLGGKNRKETGDHKFWATQPVPHYDDVNPEEDGYIEPPKTREEVRQDPFPLPKDFEWTFIDVVDTAQLKEVYELLSANYVEDEQAAFRFRYTAEFLEWALMPPGWQREWHLGVRVSSNKKLVAFISGVPINLRVREKDLRAVEINYLCVHKKLRSKRLTPVLIKEITRQCHFKGIFQAIYTAGVVIPTPISTCRYYHRTLNVPKLVDAKFTYVPRNMTIARMIRQYKVPSNPSLSRAGLREMEEKDVAAVAELFKRYMGRFDMIPLMDEEDVRHQFLSGRGKGEKSAGRRPGQVVWTYVVEAREMNPESHAITDFFSFYALPSTIVSNPRHNLLEAAYLYHYASDTAFVEKSDELGLLKRRLTELIGDAIVVADQAKFDVFNALTLMDNPPILARSEVRIRRRPAELLFVQLALQSACWCELDRGKSCRQRRRCGHALGITFAPTK</sequence>
<name>A0ACC0U987_9AGAM</name>
<keyword evidence="2" id="KW-1185">Reference proteome</keyword>
<reference evidence="1" key="1">
    <citation type="submission" date="2021-03" db="EMBL/GenBank/DDBJ databases">
        <title>Evolutionary priming and transition to the ectomycorrhizal habit in an iconic lineage of mushroom-forming fungi: is preadaptation a requirement?</title>
        <authorList>
            <consortium name="DOE Joint Genome Institute"/>
            <person name="Looney B.P."/>
            <person name="Miyauchi S."/>
            <person name="Morin E."/>
            <person name="Drula E."/>
            <person name="Courty P.E."/>
            <person name="Chicoki N."/>
            <person name="Fauchery L."/>
            <person name="Kohler A."/>
            <person name="Kuo A."/>
            <person name="LaButti K."/>
            <person name="Pangilinan J."/>
            <person name="Lipzen A."/>
            <person name="Riley R."/>
            <person name="Andreopoulos W."/>
            <person name="He G."/>
            <person name="Johnson J."/>
            <person name="Barry K.W."/>
            <person name="Grigoriev I.V."/>
            <person name="Nagy L."/>
            <person name="Hibbett D."/>
            <person name="Henrissat B."/>
            <person name="Matheny P.B."/>
            <person name="Labbe J."/>
            <person name="Martin A.F."/>
        </authorList>
    </citation>
    <scope>NUCLEOTIDE SEQUENCE</scope>
    <source>
        <strain evidence="1">BPL698</strain>
    </source>
</reference>